<sequence>MQEAWMSGEVWDVLPHGLRLRKLSETWEDKFYIIPTCHVPLSLLARLATGEPDPSLPNHLPSAGVHGFRQVRVKFQAAQRPGADEASGEERAKAVELSTDASEPYTVPSDTFEQFPPALPPCPAMTAFAEEWQLRGDVESVKQCLNELRESYEHGRLTSDGSRICEVFSCCLAGVHVMLDCHAWSAKFSGGAGGPHQTPNVELQTAFACLLTTCLCWLSAQDFGQVLSIKPALCLCRELSRLFLANPWPAALKSAWRDICQSSTELYKLVSQGRPRKLNIPTLKRKKVQCSVAGCMKINRRGFRDVAWRCKAHQPKRLCNVVGCNRSRVAKVYQADIFGPAGTRCCVHSARECNVLNCKRFAKCQTLEADQFGAAGRRCVIHSPTLSTCVVPGCGRAGKAVRPADQMGPAGLRCTVHGCGCRVPGCQRQAWGKAEGDHLGPAGRACWLHGGRVCNIPGCRSQPRGRVEADGLGAAGIRCTPHLKGQPLRQGPKRSRQPSEPLPDSADRCNCATKGWRCKRPRVNNKKYCEHHEALNHKRLQKLREAYTPLRPPDKKHLEPMPDPAERCKYGMKRWRCKSQRAGGKNYCEHHEVLYQKRLHKVRLKEIAEKKDFASRDTEAVLETNPSRSLSEEVHRIAESSSLELSEAWQLSQPPREEVLSALQGLAAEVARGTRLRLLCHCRPHVRCHAESIKRHLDQFAVESKTSAAQPKAPPEHLEGLLDINGCLWPGEAPADPCSVKTRNYDCQRAQRAIDPANMRGYCAQCWSRHSKVYHWPSFEDEWPRDYYFEDYEPKSWTNGSFSRGCWFFERGCCRFGDSCAYSHKT</sequence>
<dbReference type="EMBL" id="CAMXCT010000224">
    <property type="protein sequence ID" value="CAI3975797.1"/>
    <property type="molecule type" value="Genomic_DNA"/>
</dbReference>
<reference evidence="6" key="1">
    <citation type="submission" date="2022-10" db="EMBL/GenBank/DDBJ databases">
        <authorList>
            <person name="Chen Y."/>
            <person name="Dougan E. K."/>
            <person name="Chan C."/>
            <person name="Rhodes N."/>
            <person name="Thang M."/>
        </authorList>
    </citation>
    <scope>NUCLEOTIDE SEQUENCE</scope>
</reference>
<dbReference type="PROSITE" id="PS51667">
    <property type="entry name" value="WRC"/>
    <property type="match status" value="2"/>
</dbReference>
<dbReference type="InterPro" id="IPR000571">
    <property type="entry name" value="Znf_CCCH"/>
</dbReference>
<proteinExistence type="predicted"/>
<evidence type="ECO:0008006" key="9">
    <source>
        <dbReference type="Google" id="ProtNLM"/>
    </source>
</evidence>
<feature type="zinc finger region" description="C3H1-type" evidence="2">
    <location>
        <begin position="806"/>
        <end position="826"/>
    </location>
</feature>
<keyword evidence="2" id="KW-0479">Metal-binding</keyword>
<evidence type="ECO:0000256" key="1">
    <source>
        <dbReference type="ARBA" id="ARBA00023242"/>
    </source>
</evidence>
<keyword evidence="1" id="KW-0539">Nucleus</keyword>
<evidence type="ECO:0000256" key="2">
    <source>
        <dbReference type="PROSITE-ProRule" id="PRU00723"/>
    </source>
</evidence>
<dbReference type="EMBL" id="CAMXCT020000224">
    <property type="protein sequence ID" value="CAL1129172.1"/>
    <property type="molecule type" value="Genomic_DNA"/>
</dbReference>
<feature type="region of interest" description="Disordered" evidence="3">
    <location>
        <begin position="480"/>
        <end position="506"/>
    </location>
</feature>
<protein>
    <recommendedName>
        <fullName evidence="9">C3H1-type domain-containing protein</fullName>
    </recommendedName>
</protein>
<dbReference type="AlphaFoldDB" id="A0A9P1BM01"/>
<feature type="domain" description="WRC" evidence="5">
    <location>
        <begin position="561"/>
        <end position="606"/>
    </location>
</feature>
<evidence type="ECO:0000259" key="4">
    <source>
        <dbReference type="PROSITE" id="PS50103"/>
    </source>
</evidence>
<keyword evidence="2" id="KW-0862">Zinc</keyword>
<evidence type="ECO:0000256" key="3">
    <source>
        <dbReference type="SAM" id="MobiDB-lite"/>
    </source>
</evidence>
<dbReference type="InterPro" id="IPR014977">
    <property type="entry name" value="WRC_dom"/>
</dbReference>
<gene>
    <name evidence="6" type="ORF">C1SCF055_LOCUS4075</name>
</gene>
<evidence type="ECO:0000313" key="6">
    <source>
        <dbReference type="EMBL" id="CAI3975797.1"/>
    </source>
</evidence>
<evidence type="ECO:0000313" key="8">
    <source>
        <dbReference type="Proteomes" id="UP001152797"/>
    </source>
</evidence>
<reference evidence="7" key="2">
    <citation type="submission" date="2024-04" db="EMBL/GenBank/DDBJ databases">
        <authorList>
            <person name="Chen Y."/>
            <person name="Shah S."/>
            <person name="Dougan E. K."/>
            <person name="Thang M."/>
            <person name="Chan C."/>
        </authorList>
    </citation>
    <scope>NUCLEOTIDE SEQUENCE [LARGE SCALE GENOMIC DNA]</scope>
</reference>
<keyword evidence="2" id="KW-0863">Zinc-finger</keyword>
<accession>A0A9P1BM01</accession>
<dbReference type="GO" id="GO:0008270">
    <property type="term" value="F:zinc ion binding"/>
    <property type="evidence" value="ECO:0007669"/>
    <property type="project" value="UniProtKB-KW"/>
</dbReference>
<feature type="domain" description="WRC" evidence="5">
    <location>
        <begin position="500"/>
        <end position="546"/>
    </location>
</feature>
<evidence type="ECO:0000313" key="7">
    <source>
        <dbReference type="EMBL" id="CAL1129172.1"/>
    </source>
</evidence>
<comment type="caution">
    <text evidence="6">The sequence shown here is derived from an EMBL/GenBank/DDBJ whole genome shotgun (WGS) entry which is preliminary data.</text>
</comment>
<organism evidence="6">
    <name type="scientific">Cladocopium goreaui</name>
    <dbReference type="NCBI Taxonomy" id="2562237"/>
    <lineage>
        <taxon>Eukaryota</taxon>
        <taxon>Sar</taxon>
        <taxon>Alveolata</taxon>
        <taxon>Dinophyceae</taxon>
        <taxon>Suessiales</taxon>
        <taxon>Symbiodiniaceae</taxon>
        <taxon>Cladocopium</taxon>
    </lineage>
</organism>
<feature type="domain" description="C3H1-type" evidence="4">
    <location>
        <begin position="806"/>
        <end position="826"/>
    </location>
</feature>
<dbReference type="EMBL" id="CAMXCT030000224">
    <property type="protein sequence ID" value="CAL4763109.1"/>
    <property type="molecule type" value="Genomic_DNA"/>
</dbReference>
<evidence type="ECO:0000259" key="5">
    <source>
        <dbReference type="PROSITE" id="PS51667"/>
    </source>
</evidence>
<dbReference type="PROSITE" id="PS50103">
    <property type="entry name" value="ZF_C3H1"/>
    <property type="match status" value="1"/>
</dbReference>
<name>A0A9P1BM01_9DINO</name>
<keyword evidence="8" id="KW-1185">Reference proteome</keyword>
<dbReference type="Proteomes" id="UP001152797">
    <property type="component" value="Unassembled WGS sequence"/>
</dbReference>